<keyword evidence="3" id="KW-1185">Reference proteome</keyword>
<dbReference type="CDD" id="cd02440">
    <property type="entry name" value="AdoMet_MTases"/>
    <property type="match status" value="1"/>
</dbReference>
<gene>
    <name evidence="2" type="ORF">GDO78_017409</name>
</gene>
<dbReference type="Pfam" id="PF08241">
    <property type="entry name" value="Methyltransf_11"/>
    <property type="match status" value="1"/>
</dbReference>
<evidence type="ECO:0000259" key="1">
    <source>
        <dbReference type="Pfam" id="PF08241"/>
    </source>
</evidence>
<protein>
    <recommendedName>
        <fullName evidence="1">Methyltransferase type 11 domain-containing protein</fullName>
    </recommendedName>
</protein>
<dbReference type="Proteomes" id="UP000770717">
    <property type="component" value="Unassembled WGS sequence"/>
</dbReference>
<dbReference type="SUPFAM" id="SSF53335">
    <property type="entry name" value="S-adenosyl-L-methionine-dependent methyltransferases"/>
    <property type="match status" value="1"/>
</dbReference>
<dbReference type="OrthoDB" id="506498at2759"/>
<accession>A0A8J6AZY2</accession>
<sequence length="211" mass="23930">MSKLHALAGASSIFKTGKVFKNQTFSSTYYKYMIPVSEEIINMVLSFVQVKRNAQPLEMAVDVGCGTGRYTIPLAPHFRKVLGIDISESQINLANQYNLLDNVSYMVAPAEKLPIENDSVDLVNVGLAAHWFKVDKFAGEAARVLKKKGCFALHGFHPSNEIEYKDLSHDLTVVMSEIWNFLHPYADKNIEDMYCQYKNIYEAVPLKDKQW</sequence>
<dbReference type="PANTHER" id="PTHR44942">
    <property type="entry name" value="METHYLTRANSF_11 DOMAIN-CONTAINING PROTEIN"/>
    <property type="match status" value="1"/>
</dbReference>
<dbReference type="PANTHER" id="PTHR44942:SF11">
    <property type="entry name" value="METHYLTRANSFERASE DDB_G0268948"/>
    <property type="match status" value="1"/>
</dbReference>
<dbReference type="GO" id="GO:0008757">
    <property type="term" value="F:S-adenosylmethionine-dependent methyltransferase activity"/>
    <property type="evidence" value="ECO:0007669"/>
    <property type="project" value="InterPro"/>
</dbReference>
<evidence type="ECO:0000313" key="3">
    <source>
        <dbReference type="Proteomes" id="UP000770717"/>
    </source>
</evidence>
<dbReference type="EMBL" id="WNTK01024775">
    <property type="protein sequence ID" value="KAG9461282.1"/>
    <property type="molecule type" value="Genomic_DNA"/>
</dbReference>
<feature type="domain" description="Methyltransferase type 11" evidence="1">
    <location>
        <begin position="61"/>
        <end position="152"/>
    </location>
</feature>
<dbReference type="AlphaFoldDB" id="A0A8J6AZY2"/>
<name>A0A8J6AZY2_ELECQ</name>
<dbReference type="InterPro" id="IPR029063">
    <property type="entry name" value="SAM-dependent_MTases_sf"/>
</dbReference>
<organism evidence="2 3">
    <name type="scientific">Eleutherodactylus coqui</name>
    <name type="common">Puerto Rican coqui</name>
    <dbReference type="NCBI Taxonomy" id="57060"/>
    <lineage>
        <taxon>Eukaryota</taxon>
        <taxon>Metazoa</taxon>
        <taxon>Chordata</taxon>
        <taxon>Craniata</taxon>
        <taxon>Vertebrata</taxon>
        <taxon>Euteleostomi</taxon>
        <taxon>Amphibia</taxon>
        <taxon>Batrachia</taxon>
        <taxon>Anura</taxon>
        <taxon>Neobatrachia</taxon>
        <taxon>Hyloidea</taxon>
        <taxon>Eleutherodactylidae</taxon>
        <taxon>Eleutherodactylinae</taxon>
        <taxon>Eleutherodactylus</taxon>
        <taxon>Eleutherodactylus</taxon>
    </lineage>
</organism>
<dbReference type="InterPro" id="IPR013216">
    <property type="entry name" value="Methyltransf_11"/>
</dbReference>
<reference evidence="2" key="1">
    <citation type="thesis" date="2020" institute="ProQuest LLC" country="789 East Eisenhower Parkway, Ann Arbor, MI, USA">
        <title>Comparative Genomics and Chromosome Evolution.</title>
        <authorList>
            <person name="Mudd A.B."/>
        </authorList>
    </citation>
    <scope>NUCLEOTIDE SEQUENCE</scope>
    <source>
        <strain evidence="2">HN-11 Male</strain>
        <tissue evidence="2">Kidney and liver</tissue>
    </source>
</reference>
<proteinExistence type="predicted"/>
<evidence type="ECO:0000313" key="2">
    <source>
        <dbReference type="EMBL" id="KAG9461282.1"/>
    </source>
</evidence>
<dbReference type="InterPro" id="IPR051052">
    <property type="entry name" value="Diverse_substrate_MTase"/>
</dbReference>
<comment type="caution">
    <text evidence="2">The sequence shown here is derived from an EMBL/GenBank/DDBJ whole genome shotgun (WGS) entry which is preliminary data.</text>
</comment>
<dbReference type="Gene3D" id="3.40.50.150">
    <property type="entry name" value="Vaccinia Virus protein VP39"/>
    <property type="match status" value="1"/>
</dbReference>